<sequence>VCIGWTIHGESILTWTFCAGSGFKNSDPCESPGSKFSCPDQRAHIPCHWLGLNLDLSNQNGLELDICWARSRFDISSISRPI</sequence>
<proteinExistence type="predicted"/>
<keyword evidence="2" id="KW-1185">Reference proteome</keyword>
<protein>
    <submittedName>
        <fullName evidence="1">5657_t:CDS:1</fullName>
    </submittedName>
</protein>
<feature type="non-terminal residue" evidence="1">
    <location>
        <position position="1"/>
    </location>
</feature>
<name>A0ACA9QPX5_9GLOM</name>
<comment type="caution">
    <text evidence="1">The sequence shown here is derived from an EMBL/GenBank/DDBJ whole genome shotgun (WGS) entry which is preliminary data.</text>
</comment>
<evidence type="ECO:0000313" key="2">
    <source>
        <dbReference type="Proteomes" id="UP000789920"/>
    </source>
</evidence>
<accession>A0ACA9QPX5</accession>
<organism evidence="1 2">
    <name type="scientific">Racocetra persica</name>
    <dbReference type="NCBI Taxonomy" id="160502"/>
    <lineage>
        <taxon>Eukaryota</taxon>
        <taxon>Fungi</taxon>
        <taxon>Fungi incertae sedis</taxon>
        <taxon>Mucoromycota</taxon>
        <taxon>Glomeromycotina</taxon>
        <taxon>Glomeromycetes</taxon>
        <taxon>Diversisporales</taxon>
        <taxon>Gigasporaceae</taxon>
        <taxon>Racocetra</taxon>
    </lineage>
</organism>
<evidence type="ECO:0000313" key="1">
    <source>
        <dbReference type="EMBL" id="CAG8761371.1"/>
    </source>
</evidence>
<gene>
    <name evidence="1" type="ORF">RPERSI_LOCUS15266</name>
</gene>
<dbReference type="Proteomes" id="UP000789920">
    <property type="component" value="Unassembled WGS sequence"/>
</dbReference>
<reference evidence="1" key="1">
    <citation type="submission" date="2021-06" db="EMBL/GenBank/DDBJ databases">
        <authorList>
            <person name="Kallberg Y."/>
            <person name="Tangrot J."/>
            <person name="Rosling A."/>
        </authorList>
    </citation>
    <scope>NUCLEOTIDE SEQUENCE</scope>
    <source>
        <strain evidence="1">MA461A</strain>
    </source>
</reference>
<dbReference type="EMBL" id="CAJVQC010036448">
    <property type="protein sequence ID" value="CAG8761371.1"/>
    <property type="molecule type" value="Genomic_DNA"/>
</dbReference>